<sequence length="222" mass="24828">MKPAAKIGYKIGLGIALLAVVFFFLPGLERLHSLGPANTGHETLACQECHLPTSGTTRQQVQANLNYAIGMRATPVDFQHQPVTNATCAACHDRPNDNHPAHRFNEPRFAEAREQIQPQRCVSCHQEHNGVRMTQNLTFCQNCHQDLKLKNDPLDVSHQALIQDDNWPSCLTCHDFHGNHVMDVATKVNNGLSLEEVAAYFQGAASPYSDQKRYHAKETRHD</sequence>
<dbReference type="HOGENOM" id="CLU_1411474_0_0_7"/>
<dbReference type="Proteomes" id="UP000019141">
    <property type="component" value="Unassembled WGS sequence"/>
</dbReference>
<comment type="caution">
    <text evidence="11">The sequence shown here is derived from an EMBL/GenBank/DDBJ whole genome shotgun (WGS) entry which is preliminary data.</text>
</comment>
<dbReference type="InterPro" id="IPR012286">
    <property type="entry name" value="Tetrahaem_cytochrome"/>
</dbReference>
<accession>W4LXN8</accession>
<dbReference type="GO" id="GO:0030313">
    <property type="term" value="C:cell envelope"/>
    <property type="evidence" value="ECO:0007669"/>
    <property type="project" value="UniProtKB-SubCell"/>
</dbReference>
<comment type="subcellular location">
    <subcellularLocation>
        <location evidence="2">Cell envelope</location>
    </subcellularLocation>
</comment>
<evidence type="ECO:0000256" key="6">
    <source>
        <dbReference type="ARBA" id="ARBA00022729"/>
    </source>
</evidence>
<proteinExistence type="predicted"/>
<dbReference type="InterPro" id="IPR036280">
    <property type="entry name" value="Multihaem_cyt_sf"/>
</dbReference>
<feature type="transmembrane region" description="Helical" evidence="9">
    <location>
        <begin position="7"/>
        <end position="28"/>
    </location>
</feature>
<dbReference type="InterPro" id="IPR051829">
    <property type="entry name" value="Multiheme_Cytochr_ET"/>
</dbReference>
<evidence type="ECO:0000256" key="7">
    <source>
        <dbReference type="ARBA" id="ARBA00022982"/>
    </source>
</evidence>
<gene>
    <name evidence="11" type="ORF">ETSY1_02675</name>
</gene>
<dbReference type="Gene3D" id="3.90.10.10">
    <property type="entry name" value="Cytochrome C3"/>
    <property type="match status" value="1"/>
</dbReference>
<evidence type="ECO:0000259" key="10">
    <source>
        <dbReference type="Pfam" id="PF14537"/>
    </source>
</evidence>
<dbReference type="SUPFAM" id="SSF48695">
    <property type="entry name" value="Multiheme cytochromes"/>
    <property type="match status" value="1"/>
</dbReference>
<evidence type="ECO:0000256" key="4">
    <source>
        <dbReference type="ARBA" id="ARBA00022617"/>
    </source>
</evidence>
<keyword evidence="9" id="KW-1133">Transmembrane helix</keyword>
<protein>
    <recommendedName>
        <fullName evidence="10">Tetrahaem cytochrome domain-containing protein</fullName>
    </recommendedName>
</protein>
<feature type="domain" description="Tetrahaem cytochrome" evidence="10">
    <location>
        <begin position="79"/>
        <end position="145"/>
    </location>
</feature>
<keyword evidence="12" id="KW-1185">Reference proteome</keyword>
<keyword evidence="9" id="KW-0812">Transmembrane</keyword>
<evidence type="ECO:0000256" key="3">
    <source>
        <dbReference type="ARBA" id="ARBA00022448"/>
    </source>
</evidence>
<evidence type="ECO:0000256" key="8">
    <source>
        <dbReference type="ARBA" id="ARBA00023004"/>
    </source>
</evidence>
<dbReference type="PATRIC" id="fig|1429438.4.peg.700"/>
<keyword evidence="5" id="KW-0479">Metal-binding</keyword>
<keyword evidence="6" id="KW-0732">Signal</keyword>
<dbReference type="PANTHER" id="PTHR35038">
    <property type="entry name" value="DISSIMILATORY SULFITE REDUCTASE SIRA"/>
    <property type="match status" value="1"/>
</dbReference>
<evidence type="ECO:0000256" key="2">
    <source>
        <dbReference type="ARBA" id="ARBA00004196"/>
    </source>
</evidence>
<keyword evidence="9" id="KW-0472">Membrane</keyword>
<evidence type="ECO:0000256" key="1">
    <source>
        <dbReference type="ARBA" id="ARBA00001926"/>
    </source>
</evidence>
<dbReference type="GO" id="GO:0046872">
    <property type="term" value="F:metal ion binding"/>
    <property type="evidence" value="ECO:0007669"/>
    <property type="project" value="UniProtKB-KW"/>
</dbReference>
<dbReference type="EMBL" id="AZHW01000115">
    <property type="protein sequence ID" value="ETX02690.1"/>
    <property type="molecule type" value="Genomic_DNA"/>
</dbReference>
<keyword evidence="8" id="KW-0408">Iron</keyword>
<keyword evidence="3" id="KW-0813">Transport</keyword>
<dbReference type="AlphaFoldDB" id="W4LXN8"/>
<comment type="cofactor">
    <cofactor evidence="1">
        <name>heme c</name>
        <dbReference type="ChEBI" id="CHEBI:61717"/>
    </cofactor>
</comment>
<keyword evidence="4" id="KW-0349">Heme</keyword>
<evidence type="ECO:0000256" key="5">
    <source>
        <dbReference type="ARBA" id="ARBA00022723"/>
    </source>
</evidence>
<organism evidence="11 12">
    <name type="scientific">Entotheonella factor</name>
    <dbReference type="NCBI Taxonomy" id="1429438"/>
    <lineage>
        <taxon>Bacteria</taxon>
        <taxon>Pseudomonadati</taxon>
        <taxon>Nitrospinota/Tectimicrobiota group</taxon>
        <taxon>Candidatus Tectimicrobiota</taxon>
        <taxon>Candidatus Entotheonellia</taxon>
        <taxon>Candidatus Entotheonellales</taxon>
        <taxon>Candidatus Entotheonellaceae</taxon>
        <taxon>Candidatus Entotheonella</taxon>
    </lineage>
</organism>
<keyword evidence="7" id="KW-0249">Electron transport</keyword>
<evidence type="ECO:0000256" key="9">
    <source>
        <dbReference type="SAM" id="Phobius"/>
    </source>
</evidence>
<evidence type="ECO:0000313" key="12">
    <source>
        <dbReference type="Proteomes" id="UP000019141"/>
    </source>
</evidence>
<reference evidence="11 12" key="1">
    <citation type="journal article" date="2014" name="Nature">
        <title>An environmental bacterial taxon with a large and distinct metabolic repertoire.</title>
        <authorList>
            <person name="Wilson M.C."/>
            <person name="Mori T."/>
            <person name="Ruckert C."/>
            <person name="Uria A.R."/>
            <person name="Helf M.J."/>
            <person name="Takada K."/>
            <person name="Gernert C."/>
            <person name="Steffens U.A."/>
            <person name="Heycke N."/>
            <person name="Schmitt S."/>
            <person name="Rinke C."/>
            <person name="Helfrich E.J."/>
            <person name="Brachmann A.O."/>
            <person name="Gurgui C."/>
            <person name="Wakimoto T."/>
            <person name="Kracht M."/>
            <person name="Crusemann M."/>
            <person name="Hentschel U."/>
            <person name="Abe I."/>
            <person name="Matsunaga S."/>
            <person name="Kalinowski J."/>
            <person name="Takeyama H."/>
            <person name="Piel J."/>
        </authorList>
    </citation>
    <scope>NUCLEOTIDE SEQUENCE [LARGE SCALE GENOMIC DNA]</scope>
    <source>
        <strain evidence="12">TSY1</strain>
    </source>
</reference>
<dbReference type="Pfam" id="PF14537">
    <property type="entry name" value="Cytochrom_c3_2"/>
    <property type="match status" value="1"/>
</dbReference>
<name>W4LXN8_ENTF1</name>
<evidence type="ECO:0000313" key="11">
    <source>
        <dbReference type="EMBL" id="ETX02690.1"/>
    </source>
</evidence>